<organism evidence="1 3">
    <name type="scientific">Adineta steineri</name>
    <dbReference type="NCBI Taxonomy" id="433720"/>
    <lineage>
        <taxon>Eukaryota</taxon>
        <taxon>Metazoa</taxon>
        <taxon>Spiralia</taxon>
        <taxon>Gnathifera</taxon>
        <taxon>Rotifera</taxon>
        <taxon>Eurotatoria</taxon>
        <taxon>Bdelloidea</taxon>
        <taxon>Adinetida</taxon>
        <taxon>Adinetidae</taxon>
        <taxon>Adineta</taxon>
    </lineage>
</organism>
<reference evidence="1" key="1">
    <citation type="submission" date="2021-02" db="EMBL/GenBank/DDBJ databases">
        <authorList>
            <person name="Nowell W R."/>
        </authorList>
    </citation>
    <scope>NUCLEOTIDE SEQUENCE</scope>
</reference>
<dbReference type="EMBL" id="CAJOAZ010002126">
    <property type="protein sequence ID" value="CAF3897085.1"/>
    <property type="molecule type" value="Genomic_DNA"/>
</dbReference>
<evidence type="ECO:0000313" key="2">
    <source>
        <dbReference type="EMBL" id="CAF3897085.1"/>
    </source>
</evidence>
<dbReference type="AlphaFoldDB" id="A0A814WBG6"/>
<dbReference type="Proteomes" id="UP000663844">
    <property type="component" value="Unassembled WGS sequence"/>
</dbReference>
<proteinExistence type="predicted"/>
<comment type="caution">
    <text evidence="1">The sequence shown here is derived from an EMBL/GenBank/DDBJ whole genome shotgun (WGS) entry which is preliminary data.</text>
</comment>
<evidence type="ECO:0000313" key="1">
    <source>
        <dbReference type="EMBL" id="CAF1199134.1"/>
    </source>
</evidence>
<gene>
    <name evidence="1" type="ORF">JYZ213_LOCUS26800</name>
    <name evidence="2" type="ORF">OXD698_LOCUS23733</name>
</gene>
<sequence>MSKVSPNYILTQPENDDILNSFGIMGNENFLHKWTVEKKTCGSTTTYHTTLSDARLLIRTEKRKCCMKHHTDVSIILQDIAGIRESRNTRHCCCFLCTCCGRCCRTPRLFEVRGIFGSHQFIIPKEDVLFLQYEISVKAANHKLISH</sequence>
<protein>
    <submittedName>
        <fullName evidence="1">Uncharacterized protein</fullName>
    </submittedName>
</protein>
<accession>A0A814WBG6</accession>
<name>A0A814WBG6_9BILA</name>
<dbReference type="Proteomes" id="UP000663845">
    <property type="component" value="Unassembled WGS sequence"/>
</dbReference>
<dbReference type="EMBL" id="CAJNOG010000363">
    <property type="protein sequence ID" value="CAF1199134.1"/>
    <property type="molecule type" value="Genomic_DNA"/>
</dbReference>
<evidence type="ECO:0000313" key="3">
    <source>
        <dbReference type="Proteomes" id="UP000663845"/>
    </source>
</evidence>